<gene>
    <name evidence="12" type="ORF">SAMN02194393_04046</name>
</gene>
<dbReference type="SUPFAM" id="SSF52540">
    <property type="entry name" value="P-loop containing nucleoside triphosphate hydrolases"/>
    <property type="match status" value="1"/>
</dbReference>
<dbReference type="InterPro" id="IPR011527">
    <property type="entry name" value="ABC1_TM_dom"/>
</dbReference>
<dbReference type="Gene3D" id="1.20.1560.10">
    <property type="entry name" value="ABC transporter type 1, transmembrane domain"/>
    <property type="match status" value="1"/>
</dbReference>
<dbReference type="PANTHER" id="PTHR43394:SF1">
    <property type="entry name" value="ATP-BINDING CASSETTE SUB-FAMILY B MEMBER 10, MITOCHONDRIAL"/>
    <property type="match status" value="1"/>
</dbReference>
<feature type="transmembrane region" description="Helical" evidence="9">
    <location>
        <begin position="160"/>
        <end position="179"/>
    </location>
</feature>
<keyword evidence="7 9" id="KW-1133">Transmembrane helix</keyword>
<dbReference type="GO" id="GO:0016887">
    <property type="term" value="F:ATP hydrolysis activity"/>
    <property type="evidence" value="ECO:0007669"/>
    <property type="project" value="InterPro"/>
</dbReference>
<dbReference type="Pfam" id="PF00664">
    <property type="entry name" value="ABC_membrane"/>
    <property type="match status" value="1"/>
</dbReference>
<dbReference type="Gene3D" id="3.40.50.300">
    <property type="entry name" value="P-loop containing nucleotide triphosphate hydrolases"/>
    <property type="match status" value="1"/>
</dbReference>
<dbReference type="PROSITE" id="PS50893">
    <property type="entry name" value="ABC_TRANSPORTER_2"/>
    <property type="match status" value="1"/>
</dbReference>
<keyword evidence="5" id="KW-0547">Nucleotide-binding</keyword>
<proteinExistence type="predicted"/>
<dbReference type="InterPro" id="IPR017871">
    <property type="entry name" value="ABC_transporter-like_CS"/>
</dbReference>
<dbReference type="CDD" id="cd18541">
    <property type="entry name" value="ABC_6TM_TmrB_like"/>
    <property type="match status" value="1"/>
</dbReference>
<feature type="transmembrane region" description="Helical" evidence="9">
    <location>
        <begin position="59"/>
        <end position="77"/>
    </location>
</feature>
<dbReference type="PROSITE" id="PS00211">
    <property type="entry name" value="ABC_TRANSPORTER_1"/>
    <property type="match status" value="1"/>
</dbReference>
<keyword evidence="8 9" id="KW-0472">Membrane</keyword>
<dbReference type="InterPro" id="IPR039421">
    <property type="entry name" value="Type_1_exporter"/>
</dbReference>
<dbReference type="SUPFAM" id="SSF90123">
    <property type="entry name" value="ABC transporter transmembrane region"/>
    <property type="match status" value="1"/>
</dbReference>
<dbReference type="GO" id="GO:0005886">
    <property type="term" value="C:plasma membrane"/>
    <property type="evidence" value="ECO:0007669"/>
    <property type="project" value="UniProtKB-SubCell"/>
</dbReference>
<feature type="domain" description="ABC transporter" evidence="10">
    <location>
        <begin position="337"/>
        <end position="572"/>
    </location>
</feature>
<dbReference type="STRING" id="36842.SAMN02194393_04046"/>
<keyword evidence="2" id="KW-0813">Transport</keyword>
<keyword evidence="4 9" id="KW-0812">Transmembrane</keyword>
<dbReference type="InterPro" id="IPR003593">
    <property type="entry name" value="AAA+_ATPase"/>
</dbReference>
<evidence type="ECO:0000259" key="11">
    <source>
        <dbReference type="PROSITE" id="PS50929"/>
    </source>
</evidence>
<dbReference type="EMBL" id="FUZT01000011">
    <property type="protein sequence ID" value="SKC84254.1"/>
    <property type="molecule type" value="Genomic_DNA"/>
</dbReference>
<reference evidence="12 13" key="1">
    <citation type="submission" date="2017-02" db="EMBL/GenBank/DDBJ databases">
        <authorList>
            <person name="Peterson S.W."/>
        </authorList>
    </citation>
    <scope>NUCLEOTIDE SEQUENCE [LARGE SCALE GENOMIC DNA]</scope>
    <source>
        <strain evidence="12 13">M1</strain>
    </source>
</reference>
<dbReference type="InterPro" id="IPR027417">
    <property type="entry name" value="P-loop_NTPase"/>
</dbReference>
<sequence>MIFGKYLNEYYRKYFFRFLIGIIALITVDLLQIRVPIIIGNITDGIMTGKVEESYLLNKGLYLLLFGISIALGRFIWRNLIFGTSRNIEFHLRNDIFKHLEKLSQRYFNEHKTGDLMAHATNDINAVRMAIGPGLLMMVDAIVLITMVLYNMAYIVNVKLTLIAIIPFPLIIFQGFVISKFMKKRFREKQEAFASMTDMVQESFSGIRVIKAFIQERKEIEAFAKTNKNNFDKNIRLAKLRSAIDPIIRGVVGLSLILTIIYGGRLTMIGEISLGNLVAFINFLSMLVWPMMAIGMVLNVIAQGKASLDRIEKILDAKPEIFDSKSVIEVRDINGSVKINDLSFKYPDSDEYAIRNINLHIKRGQTIGIIGRTGAGKTTLINLLLRLYNIPEGKILIDGKDIMKLPLKMLRRNIGCVPQDNFLFSDTITRNIAFGVNEINMDEIIKNAKLANVHDNIIEFKEGYNTVTGERGIALSGGQKQRISIARALIKKAPILILDDAVSAVDTDTEEKILAALKEERKNKTTIIIAHRISTIKHADHIIFLDEGKIVEEGTHEELVAIDGQYNSIVKKQQLAATFEVYDEKSTKGR</sequence>
<dbReference type="GO" id="GO:0005524">
    <property type="term" value="F:ATP binding"/>
    <property type="evidence" value="ECO:0007669"/>
    <property type="project" value="UniProtKB-KW"/>
</dbReference>
<dbReference type="SMART" id="SM00382">
    <property type="entry name" value="AAA"/>
    <property type="match status" value="1"/>
</dbReference>
<dbReference type="FunFam" id="1.20.1560.10:FF:000011">
    <property type="entry name" value="Multidrug ABC transporter ATP-binding protein"/>
    <property type="match status" value="1"/>
</dbReference>
<feature type="transmembrane region" description="Helical" evidence="9">
    <location>
        <begin position="246"/>
        <end position="265"/>
    </location>
</feature>
<dbReference type="PANTHER" id="PTHR43394">
    <property type="entry name" value="ATP-DEPENDENT PERMEASE MDL1, MITOCHONDRIAL"/>
    <property type="match status" value="1"/>
</dbReference>
<dbReference type="PROSITE" id="PS50929">
    <property type="entry name" value="ABC_TM1F"/>
    <property type="match status" value="1"/>
</dbReference>
<evidence type="ECO:0000256" key="4">
    <source>
        <dbReference type="ARBA" id="ARBA00022692"/>
    </source>
</evidence>
<comment type="subcellular location">
    <subcellularLocation>
        <location evidence="1">Cell membrane</location>
        <topology evidence="1">Multi-pass membrane protein</topology>
    </subcellularLocation>
</comment>
<feature type="transmembrane region" description="Helical" evidence="9">
    <location>
        <begin position="277"/>
        <end position="301"/>
    </location>
</feature>
<organism evidence="12 13">
    <name type="scientific">Maledivibacter halophilus</name>
    <dbReference type="NCBI Taxonomy" id="36842"/>
    <lineage>
        <taxon>Bacteria</taxon>
        <taxon>Bacillati</taxon>
        <taxon>Bacillota</taxon>
        <taxon>Clostridia</taxon>
        <taxon>Peptostreptococcales</taxon>
        <taxon>Caminicellaceae</taxon>
        <taxon>Maledivibacter</taxon>
    </lineage>
</organism>
<keyword evidence="6 12" id="KW-0067">ATP-binding</keyword>
<evidence type="ECO:0000256" key="2">
    <source>
        <dbReference type="ARBA" id="ARBA00022448"/>
    </source>
</evidence>
<evidence type="ECO:0000256" key="6">
    <source>
        <dbReference type="ARBA" id="ARBA00022840"/>
    </source>
</evidence>
<evidence type="ECO:0000259" key="10">
    <source>
        <dbReference type="PROSITE" id="PS50893"/>
    </source>
</evidence>
<dbReference type="GO" id="GO:0015421">
    <property type="term" value="F:ABC-type oligopeptide transporter activity"/>
    <property type="evidence" value="ECO:0007669"/>
    <property type="project" value="TreeGrafter"/>
</dbReference>
<dbReference type="Pfam" id="PF00005">
    <property type="entry name" value="ABC_tran"/>
    <property type="match status" value="1"/>
</dbReference>
<dbReference type="InterPro" id="IPR036640">
    <property type="entry name" value="ABC1_TM_sf"/>
</dbReference>
<dbReference type="AlphaFoldDB" id="A0A1T5M8B9"/>
<feature type="transmembrane region" description="Helical" evidence="9">
    <location>
        <begin position="14"/>
        <end position="39"/>
    </location>
</feature>
<dbReference type="OrthoDB" id="9762778at2"/>
<keyword evidence="3" id="KW-1003">Cell membrane</keyword>
<keyword evidence="13" id="KW-1185">Reference proteome</keyword>
<feature type="domain" description="ABC transmembrane type-1" evidence="11">
    <location>
        <begin position="19"/>
        <end position="303"/>
    </location>
</feature>
<evidence type="ECO:0000256" key="1">
    <source>
        <dbReference type="ARBA" id="ARBA00004651"/>
    </source>
</evidence>
<name>A0A1T5M8B9_9FIRM</name>
<dbReference type="InterPro" id="IPR003439">
    <property type="entry name" value="ABC_transporter-like_ATP-bd"/>
</dbReference>
<evidence type="ECO:0000256" key="5">
    <source>
        <dbReference type="ARBA" id="ARBA00022741"/>
    </source>
</evidence>
<dbReference type="RefSeq" id="WP_079494144.1">
    <property type="nucleotide sequence ID" value="NZ_FUZT01000011.1"/>
</dbReference>
<evidence type="ECO:0000256" key="7">
    <source>
        <dbReference type="ARBA" id="ARBA00022989"/>
    </source>
</evidence>
<dbReference type="Proteomes" id="UP000190285">
    <property type="component" value="Unassembled WGS sequence"/>
</dbReference>
<dbReference type="FunFam" id="3.40.50.300:FF:000221">
    <property type="entry name" value="Multidrug ABC transporter ATP-binding protein"/>
    <property type="match status" value="1"/>
</dbReference>
<evidence type="ECO:0000256" key="8">
    <source>
        <dbReference type="ARBA" id="ARBA00023136"/>
    </source>
</evidence>
<evidence type="ECO:0000313" key="13">
    <source>
        <dbReference type="Proteomes" id="UP000190285"/>
    </source>
</evidence>
<protein>
    <submittedName>
        <fullName evidence="12">ATP-binding cassette, subfamily B</fullName>
    </submittedName>
</protein>
<feature type="transmembrane region" description="Helical" evidence="9">
    <location>
        <begin position="135"/>
        <end position="154"/>
    </location>
</feature>
<evidence type="ECO:0000256" key="3">
    <source>
        <dbReference type="ARBA" id="ARBA00022475"/>
    </source>
</evidence>
<evidence type="ECO:0000313" key="12">
    <source>
        <dbReference type="EMBL" id="SKC84254.1"/>
    </source>
</evidence>
<accession>A0A1T5M8B9</accession>
<evidence type="ECO:0000256" key="9">
    <source>
        <dbReference type="SAM" id="Phobius"/>
    </source>
</evidence>